<feature type="transmembrane region" description="Helical" evidence="1">
    <location>
        <begin position="73"/>
        <end position="93"/>
    </location>
</feature>
<gene>
    <name evidence="2" type="ORF">NFI88_04755</name>
</gene>
<keyword evidence="3" id="KW-1185">Reference proteome</keyword>
<feature type="transmembrane region" description="Helical" evidence="1">
    <location>
        <begin position="33"/>
        <end position="53"/>
    </location>
</feature>
<organism evidence="2 3">
    <name type="scientific">Rhizosaccharibacter radicis</name>
    <dbReference type="NCBI Taxonomy" id="2782605"/>
    <lineage>
        <taxon>Bacteria</taxon>
        <taxon>Pseudomonadati</taxon>
        <taxon>Pseudomonadota</taxon>
        <taxon>Alphaproteobacteria</taxon>
        <taxon>Acetobacterales</taxon>
        <taxon>Acetobacteraceae</taxon>
        <taxon>Rhizosaccharibacter</taxon>
    </lineage>
</organism>
<feature type="transmembrane region" description="Helical" evidence="1">
    <location>
        <begin position="143"/>
        <end position="162"/>
    </location>
</feature>
<name>A0ABT1VXQ5_9PROT</name>
<dbReference type="Proteomes" id="UP001524547">
    <property type="component" value="Unassembled WGS sequence"/>
</dbReference>
<comment type="caution">
    <text evidence="2">The sequence shown here is derived from an EMBL/GenBank/DDBJ whole genome shotgun (WGS) entry which is preliminary data.</text>
</comment>
<evidence type="ECO:0000313" key="2">
    <source>
        <dbReference type="EMBL" id="MCQ8240150.1"/>
    </source>
</evidence>
<proteinExistence type="predicted"/>
<keyword evidence="1" id="KW-0812">Transmembrane</keyword>
<protein>
    <recommendedName>
        <fullName evidence="4">Cytochrome b561 bacterial/Ni-hydrogenase domain-containing protein</fullName>
    </recommendedName>
</protein>
<keyword evidence="1" id="KW-1133">Transmembrane helix</keyword>
<dbReference type="RefSeq" id="WP_422918899.1">
    <property type="nucleotide sequence ID" value="NZ_JAMZEJ010000003.1"/>
</dbReference>
<sequence>MSSHPFEFMRLPFGLLIALDSRMFHFWIQPIHFLLRILHLLSMAVFFGMVLMLQGGIWNRKAHIPLRPVTELVLPWLHWSFAVCMVTGVLLFFYDPVHVGSRGYFTPKLLLMAIAMTLGWFGHRRTLKPTLLSGVPASRESRVTAMLSMVLWAGVVICSCLNTEGVPKVFLR</sequence>
<evidence type="ECO:0000313" key="3">
    <source>
        <dbReference type="Proteomes" id="UP001524547"/>
    </source>
</evidence>
<keyword evidence="1" id="KW-0472">Membrane</keyword>
<accession>A0ABT1VXQ5</accession>
<evidence type="ECO:0000256" key="1">
    <source>
        <dbReference type="SAM" id="Phobius"/>
    </source>
</evidence>
<evidence type="ECO:0008006" key="4">
    <source>
        <dbReference type="Google" id="ProtNLM"/>
    </source>
</evidence>
<feature type="transmembrane region" description="Helical" evidence="1">
    <location>
        <begin position="105"/>
        <end position="123"/>
    </location>
</feature>
<reference evidence="2 3" key="1">
    <citation type="submission" date="2022-06" db="EMBL/GenBank/DDBJ databases">
        <title>Rhizosaccharibacter gen. nov. sp. nov. KSS12, endophytic bacteria isolated from sugarcane.</title>
        <authorList>
            <person name="Pitiwittayakul N."/>
        </authorList>
    </citation>
    <scope>NUCLEOTIDE SEQUENCE [LARGE SCALE GENOMIC DNA]</scope>
    <source>
        <strain evidence="2 3">KSS12</strain>
    </source>
</reference>
<dbReference type="EMBL" id="JAMZEJ010000003">
    <property type="protein sequence ID" value="MCQ8240150.1"/>
    <property type="molecule type" value="Genomic_DNA"/>
</dbReference>